<evidence type="ECO:0000256" key="4">
    <source>
        <dbReference type="ARBA" id="ARBA00022989"/>
    </source>
</evidence>
<evidence type="ECO:0000256" key="2">
    <source>
        <dbReference type="ARBA" id="ARBA00022475"/>
    </source>
</evidence>
<feature type="transmembrane region" description="Helical" evidence="6">
    <location>
        <begin position="146"/>
        <end position="170"/>
    </location>
</feature>
<dbReference type="EMBL" id="FNBG01000041">
    <property type="protein sequence ID" value="SDG41214.1"/>
    <property type="molecule type" value="Genomic_DNA"/>
</dbReference>
<dbReference type="PANTHER" id="PTHR30086">
    <property type="entry name" value="ARGININE EXPORTER PROTEIN ARGO"/>
    <property type="match status" value="1"/>
</dbReference>
<accession>A0A1G7U1I4</accession>
<protein>
    <submittedName>
        <fullName evidence="7">L-lysine exporter family protein LysE/ArgO</fullName>
    </submittedName>
</protein>
<evidence type="ECO:0000256" key="6">
    <source>
        <dbReference type="SAM" id="Phobius"/>
    </source>
</evidence>
<proteinExistence type="predicted"/>
<comment type="subcellular location">
    <subcellularLocation>
        <location evidence="1">Cell membrane</location>
        <topology evidence="1">Multi-pass membrane protein</topology>
    </subcellularLocation>
</comment>
<dbReference type="GO" id="GO:0005886">
    <property type="term" value="C:plasma membrane"/>
    <property type="evidence" value="ECO:0007669"/>
    <property type="project" value="UniProtKB-SubCell"/>
</dbReference>
<keyword evidence="4 6" id="KW-1133">Transmembrane helix</keyword>
<evidence type="ECO:0000313" key="8">
    <source>
        <dbReference type="Proteomes" id="UP000198972"/>
    </source>
</evidence>
<gene>
    <name evidence="7" type="ORF">SAMN04488542_14112</name>
</gene>
<dbReference type="InterPro" id="IPR001123">
    <property type="entry name" value="LeuE-type"/>
</dbReference>
<name>A0A1G7U1I4_9BACL</name>
<dbReference type="GO" id="GO:0015171">
    <property type="term" value="F:amino acid transmembrane transporter activity"/>
    <property type="evidence" value="ECO:0007669"/>
    <property type="project" value="TreeGrafter"/>
</dbReference>
<sequence>MLAALIHGIALAFGLILPLGAQNVFIFNQGASQARFRKAIPVIVTASLCDTLLILLSVLGVSVIVLTIPALQTALFSIGILFLIYMGWSIWKSEPASLSQKEKASVSVKKGIIFAMSVSLLNPHAILDTVGVIGTSSLNYQGSSKVAFTLACILVSWIWFFGLALAGKIVGDFDNEGKFMRIINKISALIIWAVAIYIGFQLYDLLK</sequence>
<dbReference type="RefSeq" id="WP_091235920.1">
    <property type="nucleotide sequence ID" value="NZ_FNBG01000041.1"/>
</dbReference>
<evidence type="ECO:0000313" key="7">
    <source>
        <dbReference type="EMBL" id="SDG41214.1"/>
    </source>
</evidence>
<feature type="transmembrane region" description="Helical" evidence="6">
    <location>
        <begin position="112"/>
        <end position="134"/>
    </location>
</feature>
<keyword evidence="8" id="KW-1185">Reference proteome</keyword>
<dbReference type="STRING" id="670482.SAMN04488542_14112"/>
<keyword evidence="3 6" id="KW-0812">Transmembrane</keyword>
<feature type="transmembrane region" description="Helical" evidence="6">
    <location>
        <begin position="6"/>
        <end position="27"/>
    </location>
</feature>
<evidence type="ECO:0000256" key="5">
    <source>
        <dbReference type="ARBA" id="ARBA00023136"/>
    </source>
</evidence>
<reference evidence="7 8" key="1">
    <citation type="submission" date="2016-10" db="EMBL/GenBank/DDBJ databases">
        <authorList>
            <person name="de Groot N.N."/>
        </authorList>
    </citation>
    <scope>NUCLEOTIDE SEQUENCE [LARGE SCALE GENOMIC DNA]</scope>
    <source>
        <strain evidence="7 8">DSM 28129</strain>
    </source>
</reference>
<dbReference type="Proteomes" id="UP000198972">
    <property type="component" value="Unassembled WGS sequence"/>
</dbReference>
<dbReference type="AlphaFoldDB" id="A0A1G7U1I4"/>
<dbReference type="OrthoDB" id="5638726at2"/>
<organism evidence="7 8">
    <name type="scientific">Fontibacillus panacisegetis</name>
    <dbReference type="NCBI Taxonomy" id="670482"/>
    <lineage>
        <taxon>Bacteria</taxon>
        <taxon>Bacillati</taxon>
        <taxon>Bacillota</taxon>
        <taxon>Bacilli</taxon>
        <taxon>Bacillales</taxon>
        <taxon>Paenibacillaceae</taxon>
        <taxon>Fontibacillus</taxon>
    </lineage>
</organism>
<evidence type="ECO:0000256" key="1">
    <source>
        <dbReference type="ARBA" id="ARBA00004651"/>
    </source>
</evidence>
<feature type="transmembrane region" description="Helical" evidence="6">
    <location>
        <begin position="74"/>
        <end position="91"/>
    </location>
</feature>
<evidence type="ECO:0000256" key="3">
    <source>
        <dbReference type="ARBA" id="ARBA00022692"/>
    </source>
</evidence>
<keyword evidence="2" id="KW-1003">Cell membrane</keyword>
<dbReference type="Pfam" id="PF01810">
    <property type="entry name" value="LysE"/>
    <property type="match status" value="1"/>
</dbReference>
<keyword evidence="5 6" id="KW-0472">Membrane</keyword>
<feature type="transmembrane region" description="Helical" evidence="6">
    <location>
        <begin position="182"/>
        <end position="203"/>
    </location>
</feature>
<dbReference type="PANTHER" id="PTHR30086:SF20">
    <property type="entry name" value="ARGININE EXPORTER PROTEIN ARGO-RELATED"/>
    <property type="match status" value="1"/>
</dbReference>
<feature type="transmembrane region" description="Helical" evidence="6">
    <location>
        <begin position="39"/>
        <end position="68"/>
    </location>
</feature>